<reference evidence="4" key="1">
    <citation type="submission" date="2016-06" db="UniProtKB">
        <authorList>
            <consortium name="WormBaseParasite"/>
        </authorList>
    </citation>
    <scope>IDENTIFICATION</scope>
</reference>
<proteinExistence type="predicted"/>
<dbReference type="OrthoDB" id="410381at2759"/>
<accession>A0A183SBA1</accession>
<reference evidence="2 3" key="2">
    <citation type="submission" date="2018-11" db="EMBL/GenBank/DDBJ databases">
        <authorList>
            <consortium name="Pathogen Informatics"/>
        </authorList>
    </citation>
    <scope>NUCLEOTIDE SEQUENCE [LARGE SCALE GENOMIC DNA]</scope>
    <source>
        <strain evidence="2 3">NST_G2</strain>
    </source>
</reference>
<evidence type="ECO:0000313" key="3">
    <source>
        <dbReference type="Proteomes" id="UP000275846"/>
    </source>
</evidence>
<dbReference type="EMBL" id="UYSU01003426">
    <property type="protein sequence ID" value="VDL87884.1"/>
    <property type="molecule type" value="Genomic_DNA"/>
</dbReference>
<organism evidence="4">
    <name type="scientific">Schistocephalus solidus</name>
    <name type="common">Tapeworm</name>
    <dbReference type="NCBI Taxonomy" id="70667"/>
    <lineage>
        <taxon>Eukaryota</taxon>
        <taxon>Metazoa</taxon>
        <taxon>Spiralia</taxon>
        <taxon>Lophotrochozoa</taxon>
        <taxon>Platyhelminthes</taxon>
        <taxon>Cestoda</taxon>
        <taxon>Eucestoda</taxon>
        <taxon>Diphyllobothriidea</taxon>
        <taxon>Diphyllobothriidae</taxon>
        <taxon>Schistocephalus</taxon>
    </lineage>
</organism>
<keyword evidence="1" id="KW-0732">Signal</keyword>
<evidence type="ECO:0000313" key="2">
    <source>
        <dbReference type="EMBL" id="VDL87884.1"/>
    </source>
</evidence>
<protein>
    <submittedName>
        <fullName evidence="2 4">Uncharacterized protein</fullName>
    </submittedName>
</protein>
<dbReference type="Proteomes" id="UP000275846">
    <property type="component" value="Unassembled WGS sequence"/>
</dbReference>
<evidence type="ECO:0000313" key="4">
    <source>
        <dbReference type="WBParaSite" id="SSLN_0000155501-mRNA-1"/>
    </source>
</evidence>
<dbReference type="AlphaFoldDB" id="A0A183SBA1"/>
<feature type="signal peptide" evidence="1">
    <location>
        <begin position="1"/>
        <end position="16"/>
    </location>
</feature>
<name>A0A183SBA1_SCHSO</name>
<keyword evidence="3" id="KW-1185">Reference proteome</keyword>
<dbReference type="WBParaSite" id="SSLN_0000155501-mRNA-1">
    <property type="protein sequence ID" value="SSLN_0000155501-mRNA-1"/>
    <property type="gene ID" value="SSLN_0000155501"/>
</dbReference>
<feature type="chain" id="PRO_5043141074" evidence="1">
    <location>
        <begin position="17"/>
        <end position="154"/>
    </location>
</feature>
<sequence>MLLWLLEFGFFPAATPRKTVTTGGLDPVMVCSVVCASTPGMSDSQNFHLPLLKKSYGGGDSNPVEIAALSETRFSEKGQLEEVGAGITFFWIGWPKTARRDAGVALAIRNYIVGHLPYLPQGINDRMMSLRLPLGVTPVFVFALPDPLLHFGWA</sequence>
<evidence type="ECO:0000256" key="1">
    <source>
        <dbReference type="SAM" id="SignalP"/>
    </source>
</evidence>
<gene>
    <name evidence="2" type="ORF">SSLN_LOCUS1499</name>
</gene>